<feature type="region of interest" description="Disordered" evidence="1">
    <location>
        <begin position="114"/>
        <end position="168"/>
    </location>
</feature>
<evidence type="ECO:0000313" key="3">
    <source>
        <dbReference type="Proteomes" id="UP000017559"/>
    </source>
</evidence>
<comment type="caution">
    <text evidence="2">The sequence shown here is derived from an EMBL/GenBank/DDBJ whole genome shotgun (WGS) entry which is preliminary data.</text>
</comment>
<dbReference type="EMBL" id="AWSO01000095">
    <property type="protein sequence ID" value="ESK95289.1"/>
    <property type="molecule type" value="Genomic_DNA"/>
</dbReference>
<proteinExistence type="predicted"/>
<reference evidence="2 3" key="1">
    <citation type="journal article" date="2014" name="BMC Genomics">
        <title>Genome and secretome analysis of the hemibiotrophic fungal pathogen, Moniliophthora roreri, which causes frosty pod rot disease of cacao: mechanisms of the biotrophic and necrotrophic phases.</title>
        <authorList>
            <person name="Meinhardt L.W."/>
            <person name="Costa G.G.L."/>
            <person name="Thomazella D.P.T."/>
            <person name="Teixeira P.J.P.L."/>
            <person name="Carazzolle M.F."/>
            <person name="Schuster S.C."/>
            <person name="Carlson J.E."/>
            <person name="Guiltinan M.J."/>
            <person name="Mieczkowski P."/>
            <person name="Farmer A."/>
            <person name="Ramaraj T."/>
            <person name="Crozier J."/>
            <person name="Davis R.E."/>
            <person name="Shao J."/>
            <person name="Melnick R.L."/>
            <person name="Pereira G.A.G."/>
            <person name="Bailey B.A."/>
        </authorList>
    </citation>
    <scope>NUCLEOTIDE SEQUENCE [LARGE SCALE GENOMIC DNA]</scope>
    <source>
        <strain evidence="2 3">MCA 2997</strain>
    </source>
</reference>
<dbReference type="KEGG" id="mrr:Moror_3952"/>
<feature type="compositionally biased region" description="Polar residues" evidence="1">
    <location>
        <begin position="134"/>
        <end position="149"/>
    </location>
</feature>
<accession>V2YUE8</accession>
<keyword evidence="3" id="KW-1185">Reference proteome</keyword>
<evidence type="ECO:0000256" key="1">
    <source>
        <dbReference type="SAM" id="MobiDB-lite"/>
    </source>
</evidence>
<name>V2YUE8_MONRO</name>
<sequence length="267" mass="28770">MSERWHQSGFSVNDESQYPHDANPHTTGPVPCSNPQPYDYYGSSYYPVGGAMPFRQAGQSNSHSGNADGFPQAGHCTDHLAVAPGFGYSLNPSDGSSTTSYGLVRHSQMEYYEHANPSTGSSSHYPQPDPNHPTPQSFRSTTYSGNSPHAPQYHDATGPSHSPAGTAWASSDSGYRYDATYPLSTNSSTESVPDPTGQSCVFKQVVATSSVVDASVRRRHPVARSGRLYSCTDFPPCQATFTSSHNLKSNVPTMRPTKLAEADLQII</sequence>
<dbReference type="AlphaFoldDB" id="V2YUE8"/>
<feature type="compositionally biased region" description="Polar residues" evidence="1">
    <location>
        <begin position="116"/>
        <end position="125"/>
    </location>
</feature>
<protein>
    <submittedName>
        <fullName evidence="2">Uncharacterized protein</fullName>
    </submittedName>
</protein>
<dbReference type="HOGENOM" id="CLU_085130_1_0_1"/>
<evidence type="ECO:0000313" key="2">
    <source>
        <dbReference type="EMBL" id="ESK95289.1"/>
    </source>
</evidence>
<dbReference type="Proteomes" id="UP000017559">
    <property type="component" value="Unassembled WGS sequence"/>
</dbReference>
<organism evidence="2 3">
    <name type="scientific">Moniliophthora roreri (strain MCA 2997)</name>
    <name type="common">Cocoa frosty pod rot fungus</name>
    <name type="synonym">Crinipellis roreri</name>
    <dbReference type="NCBI Taxonomy" id="1381753"/>
    <lineage>
        <taxon>Eukaryota</taxon>
        <taxon>Fungi</taxon>
        <taxon>Dikarya</taxon>
        <taxon>Basidiomycota</taxon>
        <taxon>Agaricomycotina</taxon>
        <taxon>Agaricomycetes</taxon>
        <taxon>Agaricomycetidae</taxon>
        <taxon>Agaricales</taxon>
        <taxon>Marasmiineae</taxon>
        <taxon>Marasmiaceae</taxon>
        <taxon>Moniliophthora</taxon>
    </lineage>
</organism>
<dbReference type="OrthoDB" id="3102054at2759"/>
<feature type="region of interest" description="Disordered" evidence="1">
    <location>
        <begin position="1"/>
        <end position="34"/>
    </location>
</feature>
<gene>
    <name evidence="2" type="ORF">Moror_3952</name>
</gene>